<proteinExistence type="predicted"/>
<dbReference type="AlphaFoldDB" id="A0A974C3I4"/>
<evidence type="ECO:0008006" key="3">
    <source>
        <dbReference type="Google" id="ProtNLM"/>
    </source>
</evidence>
<dbReference type="PANTHER" id="PTHR21301">
    <property type="entry name" value="REVERSE TRANSCRIPTASE"/>
    <property type="match status" value="1"/>
</dbReference>
<dbReference type="Proteomes" id="UP000694892">
    <property type="component" value="Chromosome 8S"/>
</dbReference>
<reference evidence="2" key="1">
    <citation type="journal article" date="2016" name="Nature">
        <title>Genome evolution in the allotetraploid frog Xenopus laevis.</title>
        <authorList>
            <person name="Session A.M."/>
            <person name="Uno Y."/>
            <person name="Kwon T."/>
            <person name="Chapman J.A."/>
            <person name="Toyoda A."/>
            <person name="Takahashi S."/>
            <person name="Fukui A."/>
            <person name="Hikosaka A."/>
            <person name="Suzuki A."/>
            <person name="Kondo M."/>
            <person name="van Heeringen S.J."/>
            <person name="Quigley I."/>
            <person name="Heinz S."/>
            <person name="Ogino H."/>
            <person name="Ochi H."/>
            <person name="Hellsten U."/>
            <person name="Lyons J.B."/>
            <person name="Simakov O."/>
            <person name="Putnam N."/>
            <person name="Stites J."/>
            <person name="Kuroki Y."/>
            <person name="Tanaka T."/>
            <person name="Michiue T."/>
            <person name="Watanabe M."/>
            <person name="Bogdanovic O."/>
            <person name="Lister R."/>
            <person name="Georgiou G."/>
            <person name="Paranjpe S.S."/>
            <person name="van Kruijsbergen I."/>
            <person name="Shu S."/>
            <person name="Carlson J."/>
            <person name="Kinoshita T."/>
            <person name="Ohta Y."/>
            <person name="Mawaribuchi S."/>
            <person name="Jenkins J."/>
            <person name="Grimwood J."/>
            <person name="Schmutz J."/>
            <person name="Mitros T."/>
            <person name="Mozaffari S.V."/>
            <person name="Suzuki Y."/>
            <person name="Haramoto Y."/>
            <person name="Yamamoto T.S."/>
            <person name="Takagi C."/>
            <person name="Heald R."/>
            <person name="Miller K."/>
            <person name="Haudenschild C."/>
            <person name="Kitzman J."/>
            <person name="Nakayama T."/>
            <person name="Izutsu Y."/>
            <person name="Robert J."/>
            <person name="Fortriede J."/>
            <person name="Burns K."/>
            <person name="Lotay V."/>
            <person name="Karimi K."/>
            <person name="Yasuoka Y."/>
            <person name="Dichmann D.S."/>
            <person name="Flajnik M.F."/>
            <person name="Houston D.W."/>
            <person name="Shendure J."/>
            <person name="DuPasquier L."/>
            <person name="Vize P.D."/>
            <person name="Zorn A.M."/>
            <person name="Ito M."/>
            <person name="Marcotte E.M."/>
            <person name="Wallingford J.B."/>
            <person name="Ito Y."/>
            <person name="Asashima M."/>
            <person name="Ueno N."/>
            <person name="Matsuda Y."/>
            <person name="Veenstra G.J."/>
            <person name="Fujiyama A."/>
            <person name="Harland R.M."/>
            <person name="Taira M."/>
            <person name="Rokhsar D.S."/>
        </authorList>
    </citation>
    <scope>NUCLEOTIDE SEQUENCE [LARGE SCALE GENOMIC DNA]</scope>
    <source>
        <strain evidence="2">J</strain>
    </source>
</reference>
<gene>
    <name evidence="1" type="ORF">XELAEV_18042094mg</name>
</gene>
<dbReference type="InterPro" id="IPR035901">
    <property type="entry name" value="GIY-YIG_endonuc_sf"/>
</dbReference>
<name>A0A974C3I4_XENLA</name>
<dbReference type="PANTHER" id="PTHR21301:SF13">
    <property type="match status" value="1"/>
</dbReference>
<dbReference type="SUPFAM" id="SSF82771">
    <property type="entry name" value="GIY-YIG endonuclease"/>
    <property type="match status" value="1"/>
</dbReference>
<protein>
    <recommendedName>
        <fullName evidence="3">GIY-YIG domain-containing protein</fullName>
    </recommendedName>
</protein>
<dbReference type="EMBL" id="CM004481">
    <property type="protein sequence ID" value="OCT65844.1"/>
    <property type="molecule type" value="Genomic_DNA"/>
</dbReference>
<organism evidence="1 2">
    <name type="scientific">Xenopus laevis</name>
    <name type="common">African clawed frog</name>
    <dbReference type="NCBI Taxonomy" id="8355"/>
    <lineage>
        <taxon>Eukaryota</taxon>
        <taxon>Metazoa</taxon>
        <taxon>Chordata</taxon>
        <taxon>Craniata</taxon>
        <taxon>Vertebrata</taxon>
        <taxon>Euteleostomi</taxon>
        <taxon>Amphibia</taxon>
        <taxon>Batrachia</taxon>
        <taxon>Anura</taxon>
        <taxon>Pipoidea</taxon>
        <taxon>Pipidae</taxon>
        <taxon>Xenopodinae</taxon>
        <taxon>Xenopus</taxon>
        <taxon>Xenopus</taxon>
    </lineage>
</organism>
<evidence type="ECO:0000313" key="2">
    <source>
        <dbReference type="Proteomes" id="UP000694892"/>
    </source>
</evidence>
<accession>A0A974C3I4</accession>
<sequence>MLKCGSNRCITCKVVKVTNTFRCSVTHETFQIRNYKQYVGCTFRNLKNRVREHLNDIRSGNESAPVSRHFKECNGGDIKWVSVQGIEKVSLGPRGGNLQAKLLRTEVKWIYKLHTRQPEGLNLRFDIN</sequence>
<evidence type="ECO:0000313" key="1">
    <source>
        <dbReference type="EMBL" id="OCT65844.1"/>
    </source>
</evidence>
<dbReference type="Gene3D" id="3.40.1440.10">
    <property type="entry name" value="GIY-YIG endonuclease"/>
    <property type="match status" value="1"/>
</dbReference>